<accession>A0AA96ZVB0</accession>
<dbReference type="InterPro" id="IPR011579">
    <property type="entry name" value="ATPase_dom"/>
</dbReference>
<dbReference type="Gene3D" id="3.40.50.300">
    <property type="entry name" value="P-loop containing nucleotide triphosphate hydrolases"/>
    <property type="match status" value="1"/>
</dbReference>
<organism evidence="3 4">
    <name type="scientific">Methanolapillus ohkumae</name>
    <dbReference type="NCBI Taxonomy" id="3028298"/>
    <lineage>
        <taxon>Archaea</taxon>
        <taxon>Methanobacteriati</taxon>
        <taxon>Methanobacteriota</taxon>
        <taxon>Stenosarchaea group</taxon>
        <taxon>Methanomicrobia</taxon>
        <taxon>Methanosarcinales</taxon>
        <taxon>Methanosarcinaceae</taxon>
        <taxon>Methanolapillus</taxon>
    </lineage>
</organism>
<dbReference type="GeneID" id="89227833"/>
<dbReference type="InterPro" id="IPR004256">
    <property type="entry name" value="DUF234"/>
</dbReference>
<keyword evidence="4" id="KW-1185">Reference proteome</keyword>
<dbReference type="Pfam" id="PF03008">
    <property type="entry name" value="DUF234"/>
    <property type="match status" value="1"/>
</dbReference>
<evidence type="ECO:0008006" key="5">
    <source>
        <dbReference type="Google" id="ProtNLM"/>
    </source>
</evidence>
<proteinExistence type="predicted"/>
<evidence type="ECO:0000313" key="4">
    <source>
        <dbReference type="Proteomes" id="UP001304970"/>
    </source>
</evidence>
<gene>
    <name evidence="3" type="ORF">MsAm2_04320</name>
</gene>
<dbReference type="SUPFAM" id="SSF52980">
    <property type="entry name" value="Restriction endonuclease-like"/>
    <property type="match status" value="1"/>
</dbReference>
<dbReference type="RefSeq" id="WP_338098180.1">
    <property type="nucleotide sequence ID" value="NZ_CP131061.1"/>
</dbReference>
<dbReference type="Proteomes" id="UP001304970">
    <property type="component" value="Chromosome"/>
</dbReference>
<evidence type="ECO:0000259" key="2">
    <source>
        <dbReference type="Pfam" id="PF03008"/>
    </source>
</evidence>
<name>A0AA96ZVB0_9EURY</name>
<dbReference type="Pfam" id="PF01637">
    <property type="entry name" value="ATPase_2"/>
    <property type="match status" value="1"/>
</dbReference>
<dbReference type="AlphaFoldDB" id="A0AA96ZVB0"/>
<dbReference type="InterPro" id="IPR027417">
    <property type="entry name" value="P-loop_NTPase"/>
</dbReference>
<dbReference type="InterPro" id="IPR011335">
    <property type="entry name" value="Restrct_endonuc-II-like"/>
</dbReference>
<dbReference type="GO" id="GO:0005524">
    <property type="term" value="F:ATP binding"/>
    <property type="evidence" value="ECO:0007669"/>
    <property type="project" value="InterPro"/>
</dbReference>
<dbReference type="PANTHER" id="PTHR34704">
    <property type="entry name" value="ATPASE"/>
    <property type="match status" value="1"/>
</dbReference>
<feature type="domain" description="ATPase" evidence="1">
    <location>
        <begin position="2"/>
        <end position="204"/>
    </location>
</feature>
<dbReference type="SUPFAM" id="SSF52540">
    <property type="entry name" value="P-loop containing nucleoside triphosphate hydrolases"/>
    <property type="match status" value="1"/>
</dbReference>
<feature type="domain" description="DUF234" evidence="2">
    <location>
        <begin position="311"/>
        <end position="408"/>
    </location>
</feature>
<dbReference type="PANTHER" id="PTHR34704:SF1">
    <property type="entry name" value="ATPASE"/>
    <property type="match status" value="1"/>
</dbReference>
<evidence type="ECO:0000259" key="1">
    <source>
        <dbReference type="Pfam" id="PF01637"/>
    </source>
</evidence>
<reference evidence="3 4" key="1">
    <citation type="submission" date="2023-07" db="EMBL/GenBank/DDBJ databases">
        <title>Closed genome sequence of Methanosarcinaceae archaeon Am2.</title>
        <authorList>
            <person name="Poehlein A."/>
            <person name="Protasov E."/>
            <person name="Platt K."/>
            <person name="Reeh H."/>
            <person name="Daniel R."/>
            <person name="Brune A."/>
        </authorList>
    </citation>
    <scope>NUCLEOTIDE SEQUENCE [LARGE SCALE GENOMIC DNA]</scope>
    <source>
        <strain evidence="3 4">Am2</strain>
    </source>
</reference>
<dbReference type="EMBL" id="CP131061">
    <property type="protein sequence ID" value="WNY26660.1"/>
    <property type="molecule type" value="Genomic_DNA"/>
</dbReference>
<evidence type="ECO:0000313" key="3">
    <source>
        <dbReference type="EMBL" id="WNY26660.1"/>
    </source>
</evidence>
<protein>
    <recommendedName>
        <fullName evidence="5">ATP-binding protein</fullName>
    </recommendedName>
</protein>
<sequence>MFIGREEELNKLNQMYQSGKFEFAVIYGRRRIGKTTLIREFCKDKKAIFFVGIESSLSNNLVNLSNSIFSVTMPAMEKKPIFEKLDDALDYLYSIAQKEHLVFVMDEYPYLANAERSVSSLLQFYIDQKFKDTNLMLILCGSSMSFMEKQVLGYQSPLYGRRTAQFKIGPFDYHTSALFCKNYSDYDKAVVYGLTGGVPQYLERIQPSWSLFENIVHTFLDPAGYFFEEPSNLLKQELREPQMYNAIITAIANGSSKLNQISTAVGIDTALCSSYISSLISLGILKKEKPLGKENLKKSIYRVSDNMFRFWYRFIPANMNAIVNGNGELVFDKIVGPNLNDFMGGIFEQMCIQYLNRLNNAGKLPFPFFEIGCWWGTDSKQKKQVEIDIVAAFPRDKKVLFGECKFRNEPLDKQVLEELLEKSALLTDYDERYYCLFSKSGFEKKFKKEHPDNVLLIDLKDMYAPDV</sequence>